<dbReference type="RefSeq" id="WP_256506368.1">
    <property type="nucleotide sequence ID" value="NZ_CP101740.1"/>
</dbReference>
<proteinExistence type="predicted"/>
<reference evidence="1" key="1">
    <citation type="submission" date="2022-07" db="EMBL/GenBank/DDBJ databases">
        <title>Sphingomonas sp. nov., a novel bacterium isolated from the north slope of the Mount Everest.</title>
        <authorList>
            <person name="Cui X."/>
            <person name="Liu Y."/>
        </authorList>
    </citation>
    <scope>NUCLEOTIDE SEQUENCE</scope>
    <source>
        <strain evidence="1">S5-59</strain>
    </source>
</reference>
<keyword evidence="2" id="KW-1185">Reference proteome</keyword>
<protein>
    <submittedName>
        <fullName evidence="1">Uncharacterized protein</fullName>
    </submittedName>
</protein>
<organism evidence="1 2">
    <name type="scientific">Sphingomonas qomolangmaensis</name>
    <dbReference type="NCBI Taxonomy" id="2918765"/>
    <lineage>
        <taxon>Bacteria</taxon>
        <taxon>Pseudomonadati</taxon>
        <taxon>Pseudomonadota</taxon>
        <taxon>Alphaproteobacteria</taxon>
        <taxon>Sphingomonadales</taxon>
        <taxon>Sphingomonadaceae</taxon>
        <taxon>Sphingomonas</taxon>
    </lineage>
</organism>
<dbReference type="EMBL" id="CP101740">
    <property type="protein sequence ID" value="UUL82531.1"/>
    <property type="molecule type" value="Genomic_DNA"/>
</dbReference>
<accession>A0ABY5LCU7</accession>
<dbReference type="Proteomes" id="UP001058533">
    <property type="component" value="Chromosome"/>
</dbReference>
<gene>
    <name evidence="1" type="ORF">NMP03_15390</name>
</gene>
<name>A0ABY5LCU7_9SPHN</name>
<evidence type="ECO:0000313" key="1">
    <source>
        <dbReference type="EMBL" id="UUL82531.1"/>
    </source>
</evidence>
<evidence type="ECO:0000313" key="2">
    <source>
        <dbReference type="Proteomes" id="UP001058533"/>
    </source>
</evidence>
<sequence>MDEDDHLRDFPALLSAIAEGRREATTGILEEAAAFLRVKTLLAAGSDQEGSLEPSLEHPGYLSRKIDGRPIFVPYNLAGVFPASDIVQDVMKIADRISLHPNDPVCISGSTTFLGKLEEIGDLDFCEYHLAGLNGLAEHAADVCEREDIPLIWLKFGDTPLKGPWAGRRDEIKKLVGGSDEVRMKFDFLSEGPRGLLPTTSVVIATNDDEVAARHSFAYQEAVVAGAGPVRNLVSPARFGEYVNWLRGEIRKLATPSSERNGYPAKALKRALSLLLIAGRENDTDEIIEELHGSELSSIVMQVRLDEIERMLNDLPEDVSDRFVDAFNELKGGFEHVLDEDIDEALDAARELALASLDIVEEEFRRYA</sequence>